<keyword evidence="2" id="KW-0808">Transferase</keyword>
<dbReference type="PROSITE" id="PS51186">
    <property type="entry name" value="GNAT"/>
    <property type="match status" value="1"/>
</dbReference>
<dbReference type="InterPro" id="IPR039143">
    <property type="entry name" value="GNPNAT1-like"/>
</dbReference>
<organism evidence="2 3">
    <name type="scientific">Corynebacterium mustelae</name>
    <dbReference type="NCBI Taxonomy" id="571915"/>
    <lineage>
        <taxon>Bacteria</taxon>
        <taxon>Bacillati</taxon>
        <taxon>Actinomycetota</taxon>
        <taxon>Actinomycetes</taxon>
        <taxon>Mycobacteriales</taxon>
        <taxon>Corynebacteriaceae</taxon>
        <taxon>Corynebacterium</taxon>
    </lineage>
</organism>
<keyword evidence="2" id="KW-0012">Acyltransferase</keyword>
<gene>
    <name evidence="2" type="ORF">CMUST_13585</name>
</gene>
<dbReference type="RefSeq" id="WP_047262926.1">
    <property type="nucleotide sequence ID" value="NZ_CP011542.1"/>
</dbReference>
<sequence length="168" mass="19091">MNVFFAVDQLSRLSALEVHKIYKLRVDVFVHEQKSPYQEIDEVDALDTTFHVQAWKHADLVERDLIACARLYPEVAPSGANRFHLGRVCVAQPYRDQGLGTEIMKQTLRLAAEQNPEWDVYIESQTTSVPFYEALGFTSSGEEFDWDGVPHMPMVLPAAKVATYTTLD</sequence>
<feature type="domain" description="N-acetyltransferase" evidence="1">
    <location>
        <begin position="8"/>
        <end position="159"/>
    </location>
</feature>
<dbReference type="KEGG" id="cmv:CMUST_13585"/>
<dbReference type="InterPro" id="IPR016181">
    <property type="entry name" value="Acyl_CoA_acyltransferase"/>
</dbReference>
<dbReference type="AlphaFoldDB" id="A0A0G3H0S1"/>
<dbReference type="GO" id="GO:0004343">
    <property type="term" value="F:glucosamine 6-phosphate N-acetyltransferase activity"/>
    <property type="evidence" value="ECO:0007669"/>
    <property type="project" value="TreeGrafter"/>
</dbReference>
<dbReference type="EMBL" id="CP011542">
    <property type="protein sequence ID" value="AKK07011.1"/>
    <property type="molecule type" value="Genomic_DNA"/>
</dbReference>
<reference evidence="3" key="2">
    <citation type="submission" date="2015-05" db="EMBL/GenBank/DDBJ databases">
        <title>Complete genome sequence of Corynebacterium mustelae DSM 45274, isolated from various tissues of a male ferret with lethal sepsis.</title>
        <authorList>
            <person name="Ruckert C."/>
            <person name="Albersmeier A."/>
            <person name="Winkler A."/>
            <person name="Tauch A."/>
        </authorList>
    </citation>
    <scope>NUCLEOTIDE SEQUENCE [LARGE SCALE GENOMIC DNA]</scope>
    <source>
        <strain evidence="3">DSM 45274</strain>
    </source>
</reference>
<dbReference type="Pfam" id="PF13673">
    <property type="entry name" value="Acetyltransf_10"/>
    <property type="match status" value="1"/>
</dbReference>
<evidence type="ECO:0000313" key="2">
    <source>
        <dbReference type="EMBL" id="AKK07011.1"/>
    </source>
</evidence>
<reference evidence="2 3" key="1">
    <citation type="journal article" date="2015" name="Genome Announc.">
        <title>Complete Genome Sequence of the Type Strain Corynebacterium mustelae DSM 45274, Isolated from Various Tissues of a Male Ferret with Lethal Sepsis.</title>
        <authorList>
            <person name="Ruckert C."/>
            <person name="Eimer J."/>
            <person name="Winkler A."/>
            <person name="Tauch A."/>
        </authorList>
    </citation>
    <scope>NUCLEOTIDE SEQUENCE [LARGE SCALE GENOMIC DNA]</scope>
    <source>
        <strain evidence="2 3">DSM 45274</strain>
    </source>
</reference>
<dbReference type="CDD" id="cd04301">
    <property type="entry name" value="NAT_SF"/>
    <property type="match status" value="1"/>
</dbReference>
<dbReference type="InterPro" id="IPR000182">
    <property type="entry name" value="GNAT_dom"/>
</dbReference>
<protein>
    <submittedName>
        <fullName evidence="2">Putative acyltransferase</fullName>
    </submittedName>
</protein>
<evidence type="ECO:0000259" key="1">
    <source>
        <dbReference type="PROSITE" id="PS51186"/>
    </source>
</evidence>
<name>A0A0G3H0S1_9CORY</name>
<proteinExistence type="predicted"/>
<keyword evidence="3" id="KW-1185">Reference proteome</keyword>
<dbReference type="OrthoDB" id="9796171at2"/>
<dbReference type="Proteomes" id="UP000035199">
    <property type="component" value="Chromosome"/>
</dbReference>
<dbReference type="PANTHER" id="PTHR13355">
    <property type="entry name" value="GLUCOSAMINE 6-PHOSPHATE N-ACETYLTRANSFERASE"/>
    <property type="match status" value="1"/>
</dbReference>
<dbReference type="STRING" id="571915.CMUST_13585"/>
<dbReference type="PANTHER" id="PTHR13355:SF11">
    <property type="entry name" value="GLUCOSAMINE 6-PHOSPHATE N-ACETYLTRANSFERASE"/>
    <property type="match status" value="1"/>
</dbReference>
<dbReference type="PATRIC" id="fig|571915.4.peg.2915"/>
<evidence type="ECO:0000313" key="3">
    <source>
        <dbReference type="Proteomes" id="UP000035199"/>
    </source>
</evidence>
<dbReference type="SUPFAM" id="SSF55729">
    <property type="entry name" value="Acyl-CoA N-acyltransferases (Nat)"/>
    <property type="match status" value="1"/>
</dbReference>
<dbReference type="Gene3D" id="3.40.630.30">
    <property type="match status" value="1"/>
</dbReference>
<accession>A0A0G3H0S1</accession>